<dbReference type="InterPro" id="IPR003961">
    <property type="entry name" value="FN3_dom"/>
</dbReference>
<dbReference type="EMBL" id="WNYA01000008">
    <property type="protein sequence ID" value="KAG8558386.1"/>
    <property type="molecule type" value="Genomic_DNA"/>
</dbReference>
<dbReference type="EMBL" id="WNYA01000008">
    <property type="protein sequence ID" value="KAG8558387.1"/>
    <property type="molecule type" value="Genomic_DNA"/>
</dbReference>
<feature type="compositionally biased region" description="Low complexity" evidence="1">
    <location>
        <begin position="535"/>
        <end position="545"/>
    </location>
</feature>
<feature type="compositionally biased region" description="Polar residues" evidence="1">
    <location>
        <begin position="400"/>
        <end position="417"/>
    </location>
</feature>
<name>A0AAV7A9Q1_ENGPU</name>
<sequence>MTRGMCTPLVHDAAVEGCSFNCSPSLAPNGCGPPRDRAPGAALEMEAAAGSDEAPLISDTNGSVKKKFRARKTMTASCRQQLATLKAKNGNKSEDAGKEPTNKNVTVQENAAAKINKNQGVFPNGLKVSIEVSQLDSGINIGCSYNETWDGISPKSDDVPFSHTTHFVVRDVIAATTENHVTGIDQVTSTTNAGGQVMSEDKLQIAESTMVQDVNAECEQTNMDCSTITENLNASITVKIIEEEKSFKKTSSIDVVTPIAPLDTDSSAVPQNTLDPQNCTTDCSNACASPTAFSPVSDSVQPECDAAAGFSQKKRTCSESSDVPKGKRAKTSNRALLDEIQGLIDRRINVLFEDLFAERMQSLSRQTDLVRKNGNRTTEVTKHLRSIRRLEKRIKHAVTLQKQVGKRSTQSPPVNSSSEEHKNNKEGAPTTSPVIPPVESTETAPRISPALNEASSSTELVVLSDNESEQPSSSEQGKTDHAALHKIMESIKEHRKKANASRTVKAVKAVIDLTDDEGQRGDQDVEMVSVHPAPTTSSEETSSVENLFDKYSVQKDPASSKGREAAAGGDVNQEKQPVPKSPPPENLKESVVKQDADPDILKPPQKTQLRIAQVQNPKGIALSWNISTVDPTCAPAKVYCLYVHQGDPSSPKKLWKKIGEIKALPLPMACTLTQFVEDTTYSFAMRAKDVDGRFGPLCDIQSTTLKPPGSSKKS</sequence>
<feature type="compositionally biased region" description="Basic and acidic residues" evidence="1">
    <location>
        <begin position="586"/>
        <end position="600"/>
    </location>
</feature>
<evidence type="ECO:0000313" key="4">
    <source>
        <dbReference type="Proteomes" id="UP000824782"/>
    </source>
</evidence>
<dbReference type="InterPro" id="IPR026085">
    <property type="entry name" value="ATF7-int"/>
</dbReference>
<gene>
    <name evidence="3" type="ORF">GDO81_016968</name>
</gene>
<reference evidence="3" key="1">
    <citation type="thesis" date="2020" institute="ProQuest LLC" country="789 East Eisenhower Parkway, Ann Arbor, MI, USA">
        <title>Comparative Genomics and Chromosome Evolution.</title>
        <authorList>
            <person name="Mudd A.B."/>
        </authorList>
    </citation>
    <scope>NUCLEOTIDE SEQUENCE</scope>
    <source>
        <strain evidence="3">237g6f4</strain>
        <tissue evidence="3">Blood</tissue>
    </source>
</reference>
<feature type="region of interest" description="Disordered" evidence="1">
    <location>
        <begin position="398"/>
        <end position="480"/>
    </location>
</feature>
<evidence type="ECO:0000313" key="3">
    <source>
        <dbReference type="EMBL" id="KAG8558387.1"/>
    </source>
</evidence>
<dbReference type="PANTHER" id="PTHR23210:SF28">
    <property type="entry name" value="ACTIVATING TRANSCRIPTION FACTOR 7 INTERACTING PROTEIN 2"/>
    <property type="match status" value="1"/>
</dbReference>
<dbReference type="Proteomes" id="UP000824782">
    <property type="component" value="Unassembled WGS sequence"/>
</dbReference>
<comment type="caution">
    <text evidence="3">The sequence shown here is derived from an EMBL/GenBank/DDBJ whole genome shotgun (WGS) entry which is preliminary data.</text>
</comment>
<dbReference type="InterPro" id="IPR056565">
    <property type="entry name" value="Fn3_ATF7IP"/>
</dbReference>
<dbReference type="Pfam" id="PF16794">
    <property type="entry name" value="fn3_4"/>
    <property type="match status" value="1"/>
</dbReference>
<keyword evidence="4" id="KW-1185">Reference proteome</keyword>
<proteinExistence type="predicted"/>
<organism evidence="3 4">
    <name type="scientific">Engystomops pustulosus</name>
    <name type="common">Tungara frog</name>
    <name type="synonym">Physalaemus pustulosus</name>
    <dbReference type="NCBI Taxonomy" id="76066"/>
    <lineage>
        <taxon>Eukaryota</taxon>
        <taxon>Metazoa</taxon>
        <taxon>Chordata</taxon>
        <taxon>Craniata</taxon>
        <taxon>Vertebrata</taxon>
        <taxon>Euteleostomi</taxon>
        <taxon>Amphibia</taxon>
        <taxon>Batrachia</taxon>
        <taxon>Anura</taxon>
        <taxon>Neobatrachia</taxon>
        <taxon>Hyloidea</taxon>
        <taxon>Leptodactylidae</taxon>
        <taxon>Leiuperinae</taxon>
        <taxon>Engystomops</taxon>
    </lineage>
</organism>
<evidence type="ECO:0000256" key="1">
    <source>
        <dbReference type="SAM" id="MobiDB-lite"/>
    </source>
</evidence>
<feature type="region of interest" description="Disordered" evidence="1">
    <location>
        <begin position="515"/>
        <end position="605"/>
    </location>
</feature>
<dbReference type="AlphaFoldDB" id="A0AAV7A9Q1"/>
<evidence type="ECO:0000259" key="2">
    <source>
        <dbReference type="PROSITE" id="PS50853"/>
    </source>
</evidence>
<protein>
    <recommendedName>
        <fullName evidence="2">Fibronectin type-III domain-containing protein</fullName>
    </recommendedName>
</protein>
<dbReference type="PROSITE" id="PS50853">
    <property type="entry name" value="FN3"/>
    <property type="match status" value="1"/>
</dbReference>
<dbReference type="GO" id="GO:0005667">
    <property type="term" value="C:transcription regulator complex"/>
    <property type="evidence" value="ECO:0007669"/>
    <property type="project" value="TreeGrafter"/>
</dbReference>
<dbReference type="GO" id="GO:0003712">
    <property type="term" value="F:transcription coregulator activity"/>
    <property type="evidence" value="ECO:0007669"/>
    <property type="project" value="TreeGrafter"/>
</dbReference>
<feature type="domain" description="Fibronectin type-III" evidence="2">
    <location>
        <begin position="603"/>
        <end position="708"/>
    </location>
</feature>
<dbReference type="GO" id="GO:0006355">
    <property type="term" value="P:regulation of DNA-templated transcription"/>
    <property type="evidence" value="ECO:0007669"/>
    <property type="project" value="TreeGrafter"/>
</dbReference>
<accession>A0AAV7A9Q1</accession>
<dbReference type="PANTHER" id="PTHR23210">
    <property type="entry name" value="ACTIVATING TRANSCRIPTION FACTOR 7 INTERACTING PROTEIN"/>
    <property type="match status" value="1"/>
</dbReference>
<dbReference type="GO" id="GO:0005634">
    <property type="term" value="C:nucleus"/>
    <property type="evidence" value="ECO:0007669"/>
    <property type="project" value="TreeGrafter"/>
</dbReference>